<sequence>MAPVASLVLLSVAVSLDGFGVGMTYGVRKIKIPLPSVVIISICSGLVIFLSMMLGVALTKWLPPHGASALGAVILIGIGVAALMQLIRGRGAGKSEEEIRREEAPPTNGEQAPVLKIELKLFGFIVQILRTPSAADVDRSGIISSGEAFFLGLALSLDAFGAGIGAALLGFPPGITACLIAFSSGLFLWSGTRVGYWVSDWRWVKHLSAMPGIILIAMGIFKLFV</sequence>
<dbReference type="PANTHER" id="PTHR35529">
    <property type="entry name" value="MANGANESE EFFLUX PUMP MNTP-RELATED"/>
    <property type="match status" value="1"/>
</dbReference>
<feature type="transmembrane region" description="Helical" evidence="5">
    <location>
        <begin position="148"/>
        <end position="168"/>
    </location>
</feature>
<evidence type="ECO:0000256" key="2">
    <source>
        <dbReference type="ARBA" id="ARBA00022692"/>
    </source>
</evidence>
<feature type="transmembrane region" description="Helical" evidence="5">
    <location>
        <begin position="6"/>
        <end position="25"/>
    </location>
</feature>
<keyword evidence="4 5" id="KW-0472">Membrane</keyword>
<organism evidence="6 7">
    <name type="scientific">Cohnella soli</name>
    <dbReference type="NCBI Taxonomy" id="425005"/>
    <lineage>
        <taxon>Bacteria</taxon>
        <taxon>Bacillati</taxon>
        <taxon>Bacillota</taxon>
        <taxon>Bacilli</taxon>
        <taxon>Bacillales</taxon>
        <taxon>Paenibacillaceae</taxon>
        <taxon>Cohnella</taxon>
    </lineage>
</organism>
<keyword evidence="2 5" id="KW-0812">Transmembrane</keyword>
<dbReference type="Proteomes" id="UP001596113">
    <property type="component" value="Unassembled WGS sequence"/>
</dbReference>
<evidence type="ECO:0000256" key="3">
    <source>
        <dbReference type="ARBA" id="ARBA00022989"/>
    </source>
</evidence>
<feature type="transmembrane region" description="Helical" evidence="5">
    <location>
        <begin position="65"/>
        <end position="87"/>
    </location>
</feature>
<evidence type="ECO:0000256" key="5">
    <source>
        <dbReference type="SAM" id="Phobius"/>
    </source>
</evidence>
<feature type="transmembrane region" description="Helical" evidence="5">
    <location>
        <begin position="174"/>
        <end position="191"/>
    </location>
</feature>
<keyword evidence="3 5" id="KW-1133">Transmembrane helix</keyword>
<accession>A0ABW0HVZ9</accession>
<evidence type="ECO:0000256" key="1">
    <source>
        <dbReference type="ARBA" id="ARBA00022475"/>
    </source>
</evidence>
<feature type="transmembrane region" description="Helical" evidence="5">
    <location>
        <begin position="203"/>
        <end position="224"/>
    </location>
</feature>
<dbReference type="EMBL" id="JBHSMI010000029">
    <property type="protein sequence ID" value="MFC5405416.1"/>
    <property type="molecule type" value="Genomic_DNA"/>
</dbReference>
<name>A0ABW0HVZ9_9BACL</name>
<dbReference type="Pfam" id="PF02659">
    <property type="entry name" value="Mntp"/>
    <property type="match status" value="2"/>
</dbReference>
<evidence type="ECO:0000313" key="7">
    <source>
        <dbReference type="Proteomes" id="UP001596113"/>
    </source>
</evidence>
<dbReference type="InterPro" id="IPR003810">
    <property type="entry name" value="Mntp/YtaF"/>
</dbReference>
<evidence type="ECO:0000313" key="6">
    <source>
        <dbReference type="EMBL" id="MFC5405416.1"/>
    </source>
</evidence>
<dbReference type="RefSeq" id="WP_378137111.1">
    <property type="nucleotide sequence ID" value="NZ_JBHSMI010000029.1"/>
</dbReference>
<reference evidence="7" key="1">
    <citation type="journal article" date="2019" name="Int. J. Syst. Evol. Microbiol.">
        <title>The Global Catalogue of Microorganisms (GCM) 10K type strain sequencing project: providing services to taxonomists for standard genome sequencing and annotation.</title>
        <authorList>
            <consortium name="The Broad Institute Genomics Platform"/>
            <consortium name="The Broad Institute Genome Sequencing Center for Infectious Disease"/>
            <person name="Wu L."/>
            <person name="Ma J."/>
        </authorList>
    </citation>
    <scope>NUCLEOTIDE SEQUENCE [LARGE SCALE GENOMIC DNA]</scope>
    <source>
        <strain evidence="7">CGMCC 1.18575</strain>
    </source>
</reference>
<feature type="transmembrane region" description="Helical" evidence="5">
    <location>
        <begin position="37"/>
        <end position="59"/>
    </location>
</feature>
<proteinExistence type="predicted"/>
<protein>
    <submittedName>
        <fullName evidence="6">Sporulation membrane protein YtaF</fullName>
    </submittedName>
</protein>
<comment type="caution">
    <text evidence="6">The sequence shown here is derived from an EMBL/GenBank/DDBJ whole genome shotgun (WGS) entry which is preliminary data.</text>
</comment>
<keyword evidence="1" id="KW-1003">Cell membrane</keyword>
<gene>
    <name evidence="6" type="primary">ytaF</name>
    <name evidence="6" type="ORF">ACFPOF_21960</name>
</gene>
<dbReference type="PANTHER" id="PTHR35529:SF2">
    <property type="entry name" value="SPORULATION PROTEIN YTAF-RELATED"/>
    <property type="match status" value="1"/>
</dbReference>
<keyword evidence="7" id="KW-1185">Reference proteome</keyword>
<dbReference type="InterPro" id="IPR014205">
    <property type="entry name" value="Spore_YtaF"/>
</dbReference>
<dbReference type="NCBIfam" id="TIGR02840">
    <property type="entry name" value="spore_YtaF"/>
    <property type="match status" value="1"/>
</dbReference>
<evidence type="ECO:0000256" key="4">
    <source>
        <dbReference type="ARBA" id="ARBA00023136"/>
    </source>
</evidence>